<evidence type="ECO:0000313" key="7">
    <source>
        <dbReference type="EMBL" id="CAD8669687.1"/>
    </source>
</evidence>
<comment type="similarity">
    <text evidence="2">Belongs to the threonine aldolase family.</text>
</comment>
<dbReference type="NCBIfam" id="NF007825">
    <property type="entry name" value="PRK10534.1"/>
    <property type="match status" value="1"/>
</dbReference>
<dbReference type="GO" id="GO:0006567">
    <property type="term" value="P:L-threonine catabolic process"/>
    <property type="evidence" value="ECO:0007669"/>
    <property type="project" value="TreeGrafter"/>
</dbReference>
<accession>A0A7S0R8C3</accession>
<name>A0A7S0R8C3_9CHLO</name>
<dbReference type="PANTHER" id="PTHR48097">
    <property type="entry name" value="L-THREONINE ALDOLASE-RELATED"/>
    <property type="match status" value="1"/>
</dbReference>
<dbReference type="GO" id="GO:0006545">
    <property type="term" value="P:glycine biosynthetic process"/>
    <property type="evidence" value="ECO:0007669"/>
    <property type="project" value="TreeGrafter"/>
</dbReference>
<evidence type="ECO:0000256" key="3">
    <source>
        <dbReference type="ARBA" id="ARBA00022898"/>
    </source>
</evidence>
<dbReference type="SUPFAM" id="SSF53383">
    <property type="entry name" value="PLP-dependent transferases"/>
    <property type="match status" value="1"/>
</dbReference>
<gene>
    <name evidence="7" type="ORF">POBO1169_LOCUS10119</name>
</gene>
<dbReference type="InterPro" id="IPR001597">
    <property type="entry name" value="ArAA_b-elim_lyase/Thr_aldolase"/>
</dbReference>
<dbReference type="PIRSF" id="PIRSF017617">
    <property type="entry name" value="Thr_aldolase"/>
    <property type="match status" value="1"/>
</dbReference>
<dbReference type="Gene3D" id="3.90.1150.10">
    <property type="entry name" value="Aspartate Aminotransferase, domain 1"/>
    <property type="match status" value="1"/>
</dbReference>
<protein>
    <recommendedName>
        <fullName evidence="6">Aromatic amino acid beta-eliminating lyase/threonine aldolase domain-containing protein</fullName>
    </recommendedName>
</protein>
<dbReference type="InterPro" id="IPR015422">
    <property type="entry name" value="PyrdxlP-dep_Trfase_small"/>
</dbReference>
<dbReference type="Pfam" id="PF01212">
    <property type="entry name" value="Beta_elim_lyase"/>
    <property type="match status" value="1"/>
</dbReference>
<dbReference type="GO" id="GO:0008732">
    <property type="term" value="F:L-allo-threonine aldolase activity"/>
    <property type="evidence" value="ECO:0007669"/>
    <property type="project" value="TreeGrafter"/>
</dbReference>
<dbReference type="EMBL" id="HBFA01019771">
    <property type="protein sequence ID" value="CAD8669687.1"/>
    <property type="molecule type" value="Transcribed_RNA"/>
</dbReference>
<keyword evidence="3" id="KW-0663">Pyridoxal phosphate</keyword>
<sequence>MKVLVESVLPSRQPNGGVDLRSDTVTTPTASMRVAMALATCGDDVFADDPTVNALEKECATMFEKEAALFVPTGTMGNLISVLVHCETRASEVILGDASHIHIYEQGGISQFGGVHPRPLPNLPDGTIDLELVKQTIRPDDVHFPTTRLLVLENTHNKKGGRVLKLEYLDAAGKLCREHGLKLHVDGARIFNASAAMGVPVARLLRDADSASICFSKALGAPAGSIIVGSHEFIAKSRRTRKALGGGLRQVGTLAAAALVGLRETPALLAHDHENAQLLAAGVNTIAPDLISVDMASVESNLVYINVSPPLTAAPIMDECNKRGVRILAIGPQTLRAVCHHQVSKEGALRAVEVLKEAVEAAIRSL</sequence>
<dbReference type="FunFam" id="3.40.640.10:FF:000030">
    <property type="entry name" value="Low-specificity L-threonine aldolase"/>
    <property type="match status" value="1"/>
</dbReference>
<dbReference type="GO" id="GO:0005829">
    <property type="term" value="C:cytosol"/>
    <property type="evidence" value="ECO:0007669"/>
    <property type="project" value="TreeGrafter"/>
</dbReference>
<organism evidence="7">
    <name type="scientific">Pyramimonas obovata</name>
    <dbReference type="NCBI Taxonomy" id="1411642"/>
    <lineage>
        <taxon>Eukaryota</taxon>
        <taxon>Viridiplantae</taxon>
        <taxon>Chlorophyta</taxon>
        <taxon>Pyramimonadophyceae</taxon>
        <taxon>Pyramimonadales</taxon>
        <taxon>Pyramimonadaceae</taxon>
        <taxon>Pyramimonas</taxon>
        <taxon>Pyramimonas incertae sedis</taxon>
    </lineage>
</organism>
<feature type="modified residue" description="N6-(pyridoxal phosphate)lysine" evidence="5">
    <location>
        <position position="217"/>
    </location>
</feature>
<feature type="domain" description="Aromatic amino acid beta-eliminating lyase/threonine aldolase" evidence="6">
    <location>
        <begin position="19"/>
        <end position="306"/>
    </location>
</feature>
<evidence type="ECO:0000256" key="5">
    <source>
        <dbReference type="PIRSR" id="PIRSR017617-1"/>
    </source>
</evidence>
<evidence type="ECO:0000256" key="2">
    <source>
        <dbReference type="ARBA" id="ARBA00006966"/>
    </source>
</evidence>
<keyword evidence="4" id="KW-0456">Lyase</keyword>
<dbReference type="PANTHER" id="PTHR48097:SF9">
    <property type="entry name" value="L-THREONINE ALDOLASE"/>
    <property type="match status" value="1"/>
</dbReference>
<dbReference type="InterPro" id="IPR015424">
    <property type="entry name" value="PyrdxlP-dep_Trfase"/>
</dbReference>
<dbReference type="Gene3D" id="3.40.640.10">
    <property type="entry name" value="Type I PLP-dependent aspartate aminotransferase-like (Major domain)"/>
    <property type="match status" value="1"/>
</dbReference>
<evidence type="ECO:0000259" key="6">
    <source>
        <dbReference type="Pfam" id="PF01212"/>
    </source>
</evidence>
<evidence type="ECO:0000256" key="1">
    <source>
        <dbReference type="ARBA" id="ARBA00001933"/>
    </source>
</evidence>
<dbReference type="InterPro" id="IPR023603">
    <property type="entry name" value="Low_specificity_L-TA-like"/>
</dbReference>
<dbReference type="InterPro" id="IPR015421">
    <property type="entry name" value="PyrdxlP-dep_Trfase_major"/>
</dbReference>
<comment type="cofactor">
    <cofactor evidence="1">
        <name>pyridoxal 5'-phosphate</name>
        <dbReference type="ChEBI" id="CHEBI:597326"/>
    </cofactor>
</comment>
<reference evidence="7" key="1">
    <citation type="submission" date="2021-01" db="EMBL/GenBank/DDBJ databases">
        <authorList>
            <person name="Corre E."/>
            <person name="Pelletier E."/>
            <person name="Niang G."/>
            <person name="Scheremetjew M."/>
            <person name="Finn R."/>
            <person name="Kale V."/>
            <person name="Holt S."/>
            <person name="Cochrane G."/>
            <person name="Meng A."/>
            <person name="Brown T."/>
            <person name="Cohen L."/>
        </authorList>
    </citation>
    <scope>NUCLEOTIDE SEQUENCE</scope>
    <source>
        <strain evidence="7">CCMP722</strain>
    </source>
</reference>
<dbReference type="NCBIfam" id="NF041359">
    <property type="entry name" value="GntG_guanitoxin"/>
    <property type="match status" value="1"/>
</dbReference>
<proteinExistence type="inferred from homology"/>
<dbReference type="AlphaFoldDB" id="A0A7S0R8C3"/>
<dbReference type="CDD" id="cd06502">
    <property type="entry name" value="TA_like"/>
    <property type="match status" value="1"/>
</dbReference>
<evidence type="ECO:0000256" key="4">
    <source>
        <dbReference type="ARBA" id="ARBA00023239"/>
    </source>
</evidence>